<protein>
    <recommendedName>
        <fullName evidence="3">Regulator of rDNA transcription protein 5</fullName>
    </recommendedName>
</protein>
<accession>A0ABP0ZG23</accession>
<evidence type="ECO:0000256" key="7">
    <source>
        <dbReference type="SAM" id="MobiDB-lite"/>
    </source>
</evidence>
<keyword evidence="5 6" id="KW-0694">RNA-binding</keyword>
<dbReference type="PANTHER" id="PTHR23236">
    <property type="entry name" value="EUKARYOTIC TRANSLATION INITIATION FACTOR 4B/4H"/>
    <property type="match status" value="1"/>
</dbReference>
<dbReference type="InterPro" id="IPR035979">
    <property type="entry name" value="RBD_domain_sf"/>
</dbReference>
<evidence type="ECO:0000256" key="4">
    <source>
        <dbReference type="ARBA" id="ARBA00022737"/>
    </source>
</evidence>
<dbReference type="CDD" id="cd12409">
    <property type="entry name" value="RRM1_RRT5"/>
    <property type="match status" value="1"/>
</dbReference>
<comment type="similarity">
    <text evidence="2">Belongs to the RRT5 family.</text>
</comment>
<dbReference type="PROSITE" id="PS50102">
    <property type="entry name" value="RRM"/>
    <property type="match status" value="1"/>
</dbReference>
<evidence type="ECO:0000256" key="3">
    <source>
        <dbReference type="ARBA" id="ARBA00015811"/>
    </source>
</evidence>
<sequence>MEQSQNRVYIKNLDYHTTEEDLSNLFSKYELLNVLVPSYTVRFSYRHKRKPLGIAYADFKSKEQADLVIEELDGALVNGRKISLQLATPYAPEVKQFPFFWRSKRRTTTSKPGPLFEDEEAVTNVEEVANSSAEPVVTTEQPKSLLIQKPHGSVTEDSVQQFFKDCKPSRILILKHKKSRINPIHLTGSSVSVLASFDSSETKLDDVVAKLQSQKLNGKYVELQPVNQTQVEELERAAFKRTTVKTITGSTIDARGVVTENGSRRNAAEYPDPEDLRTDATNIHDLSESSNFDEPIVSADTPVAT</sequence>
<evidence type="ECO:0000313" key="9">
    <source>
        <dbReference type="EMBL" id="CAK9435622.1"/>
    </source>
</evidence>
<dbReference type="SMART" id="SM00360">
    <property type="entry name" value="RRM"/>
    <property type="match status" value="2"/>
</dbReference>
<name>A0ABP0ZG23_9ASCO</name>
<dbReference type="SUPFAM" id="SSF54928">
    <property type="entry name" value="RNA-binding domain, RBD"/>
    <property type="match status" value="1"/>
</dbReference>
<dbReference type="InterPro" id="IPR000504">
    <property type="entry name" value="RRM_dom"/>
</dbReference>
<dbReference type="EMBL" id="OZ022405">
    <property type="protein sequence ID" value="CAK9435622.1"/>
    <property type="molecule type" value="Genomic_DNA"/>
</dbReference>
<comment type="function">
    <text evidence="1">May be involved in the modulation of rDNA transcription.</text>
</comment>
<feature type="domain" description="RRM" evidence="8">
    <location>
        <begin position="6"/>
        <end position="89"/>
    </location>
</feature>
<reference evidence="9 10" key="1">
    <citation type="submission" date="2024-03" db="EMBL/GenBank/DDBJ databases">
        <authorList>
            <person name="Brejova B."/>
        </authorList>
    </citation>
    <scope>NUCLEOTIDE SEQUENCE [LARGE SCALE GENOMIC DNA]</scope>
    <source>
        <strain evidence="9 10">CBS 14171</strain>
    </source>
</reference>
<evidence type="ECO:0000259" key="8">
    <source>
        <dbReference type="PROSITE" id="PS50102"/>
    </source>
</evidence>
<dbReference type="Gene3D" id="3.30.70.330">
    <property type="match status" value="2"/>
</dbReference>
<evidence type="ECO:0000256" key="6">
    <source>
        <dbReference type="PROSITE-ProRule" id="PRU00176"/>
    </source>
</evidence>
<proteinExistence type="inferred from homology"/>
<dbReference type="GeneID" id="92205545"/>
<evidence type="ECO:0000256" key="2">
    <source>
        <dbReference type="ARBA" id="ARBA00006567"/>
    </source>
</evidence>
<evidence type="ECO:0000313" key="10">
    <source>
        <dbReference type="Proteomes" id="UP001497383"/>
    </source>
</evidence>
<dbReference type="RefSeq" id="XP_066827287.1">
    <property type="nucleotide sequence ID" value="XM_066973605.1"/>
</dbReference>
<evidence type="ECO:0000256" key="1">
    <source>
        <dbReference type="ARBA" id="ARBA00003119"/>
    </source>
</evidence>
<dbReference type="Proteomes" id="UP001497383">
    <property type="component" value="Chromosome 1"/>
</dbReference>
<dbReference type="PANTHER" id="PTHR23236:SF119">
    <property type="entry name" value="NUCLEAR RNA-BINDING PROTEIN SART-3"/>
    <property type="match status" value="1"/>
</dbReference>
<keyword evidence="4" id="KW-0677">Repeat</keyword>
<gene>
    <name evidence="9" type="ORF">LODBEIA_P03490</name>
</gene>
<dbReference type="InterPro" id="IPR012677">
    <property type="entry name" value="Nucleotide-bd_a/b_plait_sf"/>
</dbReference>
<organism evidence="9 10">
    <name type="scientific">Lodderomyces beijingensis</name>
    <dbReference type="NCBI Taxonomy" id="1775926"/>
    <lineage>
        <taxon>Eukaryota</taxon>
        <taxon>Fungi</taxon>
        <taxon>Dikarya</taxon>
        <taxon>Ascomycota</taxon>
        <taxon>Saccharomycotina</taxon>
        <taxon>Pichiomycetes</taxon>
        <taxon>Debaryomycetaceae</taxon>
        <taxon>Candida/Lodderomyces clade</taxon>
        <taxon>Lodderomyces</taxon>
    </lineage>
</organism>
<dbReference type="InterPro" id="IPR034244">
    <property type="entry name" value="Rrt5_RRM1"/>
</dbReference>
<dbReference type="Pfam" id="PF00076">
    <property type="entry name" value="RRM_1"/>
    <property type="match status" value="1"/>
</dbReference>
<evidence type="ECO:0000256" key="5">
    <source>
        <dbReference type="ARBA" id="ARBA00022884"/>
    </source>
</evidence>
<keyword evidence="10" id="KW-1185">Reference proteome</keyword>
<feature type="region of interest" description="Disordered" evidence="7">
    <location>
        <begin position="262"/>
        <end position="305"/>
    </location>
</feature>